<comment type="caution">
    <text evidence="1">The sequence shown here is derived from an EMBL/GenBank/DDBJ whole genome shotgun (WGS) entry which is preliminary data.</text>
</comment>
<dbReference type="AlphaFoldDB" id="A0AAW0BP72"/>
<dbReference type="Proteomes" id="UP001362999">
    <property type="component" value="Unassembled WGS sequence"/>
</dbReference>
<sequence>MKSSIKALRSTLPIFKAAAAASATQEFSRLWSKEWMTSPQCHRLVTPSGTVSPYLLSCHASQCQRLELIRRLGTARLTLRLLLSAKKDHKRCWTLFAIHVVSRSSATRFPFPFPFSLSLSSTYLSSIVYSHILFLPCHTLIAQSNTNSTPAATPALPPCPLVTSVSYAL</sequence>
<evidence type="ECO:0000313" key="2">
    <source>
        <dbReference type="Proteomes" id="UP001362999"/>
    </source>
</evidence>
<dbReference type="EMBL" id="JAWWNJ010000028">
    <property type="protein sequence ID" value="KAK7028459.1"/>
    <property type="molecule type" value="Genomic_DNA"/>
</dbReference>
<accession>A0AAW0BP72</accession>
<name>A0AAW0BP72_9AGAR</name>
<gene>
    <name evidence="1" type="ORF">R3P38DRAFT_927491</name>
</gene>
<reference evidence="1 2" key="1">
    <citation type="journal article" date="2024" name="J Genomics">
        <title>Draft genome sequencing and assembly of Favolaschia claudopus CIRM-BRFM 2984 isolated from oak limbs.</title>
        <authorList>
            <person name="Navarro D."/>
            <person name="Drula E."/>
            <person name="Chaduli D."/>
            <person name="Cazenave R."/>
            <person name="Ahrendt S."/>
            <person name="Wang J."/>
            <person name="Lipzen A."/>
            <person name="Daum C."/>
            <person name="Barry K."/>
            <person name="Grigoriev I.V."/>
            <person name="Favel A."/>
            <person name="Rosso M.N."/>
            <person name="Martin F."/>
        </authorList>
    </citation>
    <scope>NUCLEOTIDE SEQUENCE [LARGE SCALE GENOMIC DNA]</scope>
    <source>
        <strain evidence="1 2">CIRM-BRFM 2984</strain>
    </source>
</reference>
<proteinExistence type="predicted"/>
<protein>
    <submittedName>
        <fullName evidence="1">Uncharacterized protein</fullName>
    </submittedName>
</protein>
<organism evidence="1 2">
    <name type="scientific">Favolaschia claudopus</name>
    <dbReference type="NCBI Taxonomy" id="2862362"/>
    <lineage>
        <taxon>Eukaryota</taxon>
        <taxon>Fungi</taxon>
        <taxon>Dikarya</taxon>
        <taxon>Basidiomycota</taxon>
        <taxon>Agaricomycotina</taxon>
        <taxon>Agaricomycetes</taxon>
        <taxon>Agaricomycetidae</taxon>
        <taxon>Agaricales</taxon>
        <taxon>Marasmiineae</taxon>
        <taxon>Mycenaceae</taxon>
        <taxon>Favolaschia</taxon>
    </lineage>
</organism>
<evidence type="ECO:0000313" key="1">
    <source>
        <dbReference type="EMBL" id="KAK7028459.1"/>
    </source>
</evidence>
<keyword evidence="2" id="KW-1185">Reference proteome</keyword>